<evidence type="ECO:0000313" key="1">
    <source>
        <dbReference type="EMBL" id="KAL2343584.1"/>
    </source>
</evidence>
<gene>
    <name evidence="1" type="ORF">Fmac_004869</name>
</gene>
<keyword evidence="2" id="KW-1185">Reference proteome</keyword>
<sequence length="72" mass="8225">MFTQLINNSLYFTPPTEFWAIIPKPLRNISSPLNKQVYFPSIPFSSTKPKVSPSFIPPFSEPNSLKVAKIRK</sequence>
<reference evidence="1 2" key="1">
    <citation type="submission" date="2024-08" db="EMBL/GenBank/DDBJ databases">
        <title>Insights into the chromosomal genome structure of Flemingia macrophylla.</title>
        <authorList>
            <person name="Ding Y."/>
            <person name="Zhao Y."/>
            <person name="Bi W."/>
            <person name="Wu M."/>
            <person name="Zhao G."/>
            <person name="Gong Y."/>
            <person name="Li W."/>
            <person name="Zhang P."/>
        </authorList>
    </citation>
    <scope>NUCLEOTIDE SEQUENCE [LARGE SCALE GENOMIC DNA]</scope>
    <source>
        <strain evidence="1">DYQJB</strain>
        <tissue evidence="1">Leaf</tissue>
    </source>
</reference>
<dbReference type="EMBL" id="JBGMDY010000002">
    <property type="protein sequence ID" value="KAL2343584.1"/>
    <property type="molecule type" value="Genomic_DNA"/>
</dbReference>
<proteinExistence type="predicted"/>
<accession>A0ABD1N653</accession>
<dbReference type="AlphaFoldDB" id="A0ABD1N653"/>
<dbReference type="Proteomes" id="UP001603857">
    <property type="component" value="Unassembled WGS sequence"/>
</dbReference>
<protein>
    <submittedName>
        <fullName evidence="1">Uncharacterized protein</fullName>
    </submittedName>
</protein>
<comment type="caution">
    <text evidence="1">The sequence shown here is derived from an EMBL/GenBank/DDBJ whole genome shotgun (WGS) entry which is preliminary data.</text>
</comment>
<name>A0ABD1N653_9FABA</name>
<evidence type="ECO:0000313" key="2">
    <source>
        <dbReference type="Proteomes" id="UP001603857"/>
    </source>
</evidence>
<organism evidence="1 2">
    <name type="scientific">Flemingia macrophylla</name>
    <dbReference type="NCBI Taxonomy" id="520843"/>
    <lineage>
        <taxon>Eukaryota</taxon>
        <taxon>Viridiplantae</taxon>
        <taxon>Streptophyta</taxon>
        <taxon>Embryophyta</taxon>
        <taxon>Tracheophyta</taxon>
        <taxon>Spermatophyta</taxon>
        <taxon>Magnoliopsida</taxon>
        <taxon>eudicotyledons</taxon>
        <taxon>Gunneridae</taxon>
        <taxon>Pentapetalae</taxon>
        <taxon>rosids</taxon>
        <taxon>fabids</taxon>
        <taxon>Fabales</taxon>
        <taxon>Fabaceae</taxon>
        <taxon>Papilionoideae</taxon>
        <taxon>50 kb inversion clade</taxon>
        <taxon>NPAAA clade</taxon>
        <taxon>indigoferoid/millettioid clade</taxon>
        <taxon>Phaseoleae</taxon>
        <taxon>Flemingia</taxon>
    </lineage>
</organism>